<name>A0A345BWI8_9BACI</name>
<dbReference type="PANTHER" id="PTHR33392">
    <property type="entry name" value="POLYISOPRENYL-TEICHOIC ACID--PEPTIDOGLYCAN TEICHOIC ACID TRANSFERASE TAGU"/>
    <property type="match status" value="1"/>
</dbReference>
<dbReference type="Pfam" id="PF03816">
    <property type="entry name" value="LytR_cpsA_psr"/>
    <property type="match status" value="1"/>
</dbReference>
<keyword evidence="2 5" id="KW-0812">Transmembrane</keyword>
<keyword evidence="4 5" id="KW-1133">Transmembrane helix</keyword>
<evidence type="ECO:0000256" key="1">
    <source>
        <dbReference type="ARBA" id="ARBA00006068"/>
    </source>
</evidence>
<reference evidence="7 8" key="1">
    <citation type="journal article" date="2018" name="J. Microbiol.">
        <title>Salicibibacter kimchii gen. nov., sp. nov., a moderately halophilic and alkalitolerant bacterium in the family Bacillaceae, isolated from kimchi.</title>
        <authorList>
            <person name="Jang J.Y."/>
            <person name="Oh Y.J."/>
            <person name="Lim S.K."/>
            <person name="Park H.K."/>
            <person name="Lee C."/>
            <person name="Kim J.Y."/>
            <person name="Lee M.A."/>
            <person name="Choi H.J."/>
        </authorList>
    </citation>
    <scope>NUCLEOTIDE SEQUENCE [LARGE SCALE GENOMIC DNA]</scope>
    <source>
        <strain evidence="7 8">NKC1-1</strain>
    </source>
</reference>
<feature type="domain" description="Cell envelope-related transcriptional attenuator" evidence="6">
    <location>
        <begin position="77"/>
        <end position="218"/>
    </location>
</feature>
<dbReference type="InterPro" id="IPR004474">
    <property type="entry name" value="LytR_CpsA_psr"/>
</dbReference>
<dbReference type="KEGG" id="rue:DT065_04300"/>
<dbReference type="GO" id="GO:0071555">
    <property type="term" value="P:cell wall organization"/>
    <property type="evidence" value="ECO:0007669"/>
    <property type="project" value="UniProtKB-KW"/>
</dbReference>
<comment type="similarity">
    <text evidence="1">Belongs to the LytR/CpsA/Psr (LCP) family.</text>
</comment>
<evidence type="ECO:0000313" key="8">
    <source>
        <dbReference type="Proteomes" id="UP000252100"/>
    </source>
</evidence>
<evidence type="ECO:0000256" key="3">
    <source>
        <dbReference type="ARBA" id="ARBA00022968"/>
    </source>
</evidence>
<accession>A0A345BWI8</accession>
<dbReference type="RefSeq" id="WP_114371201.1">
    <property type="nucleotide sequence ID" value="NZ_CP031092.1"/>
</dbReference>
<dbReference type="InterPro" id="IPR050922">
    <property type="entry name" value="LytR/CpsA/Psr_CW_biosynth"/>
</dbReference>
<keyword evidence="8" id="KW-1185">Reference proteome</keyword>
<keyword evidence="3" id="KW-0735">Signal-anchor</keyword>
<dbReference type="OrthoDB" id="27330at2"/>
<dbReference type="Proteomes" id="UP000252100">
    <property type="component" value="Chromosome"/>
</dbReference>
<evidence type="ECO:0000313" key="7">
    <source>
        <dbReference type="EMBL" id="AXF55319.1"/>
    </source>
</evidence>
<evidence type="ECO:0000256" key="4">
    <source>
        <dbReference type="ARBA" id="ARBA00022989"/>
    </source>
</evidence>
<evidence type="ECO:0000259" key="6">
    <source>
        <dbReference type="Pfam" id="PF03816"/>
    </source>
</evidence>
<gene>
    <name evidence="7" type="ORF">DT065_04300</name>
</gene>
<proteinExistence type="inferred from homology"/>
<evidence type="ECO:0000256" key="5">
    <source>
        <dbReference type="SAM" id="Phobius"/>
    </source>
</evidence>
<dbReference type="NCBIfam" id="TIGR00350">
    <property type="entry name" value="lytR_cpsA_psr"/>
    <property type="match status" value="1"/>
</dbReference>
<protein>
    <submittedName>
        <fullName evidence="7">LytR family transcriptional regulator</fullName>
    </submittedName>
</protein>
<dbReference type="PANTHER" id="PTHR33392:SF6">
    <property type="entry name" value="POLYISOPRENYL-TEICHOIC ACID--PEPTIDOGLYCAN TEICHOIC ACID TRANSFERASE TAGU"/>
    <property type="match status" value="1"/>
</dbReference>
<sequence>MKKFLITVGVLLSLIILVIGGFALYLYFSVTSTADQMHSPLEREHSDLRVDATNLEEEEPVSFLLLGVDSEGETAGRTDTMIVLTVNPVDESMKMVSIPRDTRTEIVGRGTEDKINHAHAFGGAEMAIASVENFLDVPIDYVATINMDGFEEMVDAVGGVTVENDLEFEQGGHYFPEGQVELDGDEALSFVRMRYEDPQGDAGRTERQREVIEGLLREGAQFSSLTSVGAILDSVGSNVKVSADSGEMADLFGYESARHDIEQLELSGSGTRIDGIYYEMIDEGARAEVSSVMREHLELED</sequence>
<dbReference type="EMBL" id="CP031092">
    <property type="protein sequence ID" value="AXF55319.1"/>
    <property type="molecule type" value="Genomic_DNA"/>
</dbReference>
<dbReference type="AlphaFoldDB" id="A0A345BWI8"/>
<dbReference type="Gene3D" id="3.40.630.190">
    <property type="entry name" value="LCP protein"/>
    <property type="match status" value="1"/>
</dbReference>
<evidence type="ECO:0000256" key="2">
    <source>
        <dbReference type="ARBA" id="ARBA00022692"/>
    </source>
</evidence>
<keyword evidence="5" id="KW-0472">Membrane</keyword>
<feature type="transmembrane region" description="Helical" evidence="5">
    <location>
        <begin position="6"/>
        <end position="28"/>
    </location>
</feature>
<organism evidence="7 8">
    <name type="scientific">Salicibibacter kimchii</name>
    <dbReference type="NCBI Taxonomy" id="2099786"/>
    <lineage>
        <taxon>Bacteria</taxon>
        <taxon>Bacillati</taxon>
        <taxon>Bacillota</taxon>
        <taxon>Bacilli</taxon>
        <taxon>Bacillales</taxon>
        <taxon>Bacillaceae</taxon>
        <taxon>Salicibibacter</taxon>
    </lineage>
</organism>